<dbReference type="GeneID" id="111247238"/>
<keyword evidence="2" id="KW-1185">Reference proteome</keyword>
<evidence type="ECO:0000313" key="1">
    <source>
        <dbReference type="EnsemblMetazoa" id="XP_022653658"/>
    </source>
</evidence>
<organism evidence="1 2">
    <name type="scientific">Varroa destructor</name>
    <name type="common">Honeybee mite</name>
    <dbReference type="NCBI Taxonomy" id="109461"/>
    <lineage>
        <taxon>Eukaryota</taxon>
        <taxon>Metazoa</taxon>
        <taxon>Ecdysozoa</taxon>
        <taxon>Arthropoda</taxon>
        <taxon>Chelicerata</taxon>
        <taxon>Arachnida</taxon>
        <taxon>Acari</taxon>
        <taxon>Parasitiformes</taxon>
        <taxon>Mesostigmata</taxon>
        <taxon>Gamasina</taxon>
        <taxon>Dermanyssoidea</taxon>
        <taxon>Varroidae</taxon>
        <taxon>Varroa</taxon>
    </lineage>
</organism>
<dbReference type="KEGG" id="vde:111247238"/>
<protein>
    <submittedName>
        <fullName evidence="1">Uncharacterized protein</fullName>
    </submittedName>
</protein>
<dbReference type="Proteomes" id="UP000594260">
    <property type="component" value="Unplaced"/>
</dbReference>
<name>A0A7M7JLT5_VARDE</name>
<accession>A0A7M7JLT5</accession>
<evidence type="ECO:0000313" key="2">
    <source>
        <dbReference type="Proteomes" id="UP000594260"/>
    </source>
</evidence>
<dbReference type="EnsemblMetazoa" id="XM_022797923">
    <property type="protein sequence ID" value="XP_022653658"/>
    <property type="gene ID" value="LOC111247238"/>
</dbReference>
<dbReference type="AlphaFoldDB" id="A0A7M7JLT5"/>
<proteinExistence type="predicted"/>
<sequence>MKMFRMKRLAYIFDHGRMMAVLKPMSHVVLCTVNRIIDFGASIRAVQKIIEKFCLTFDTCVPTGKLSSNKGTNPEVVCLKEHILQEFLKEDGSMNVTLFDFIFNCLVHPLLPLQKQHIWSVIHWLLQMTNM</sequence>
<dbReference type="InParanoid" id="A0A7M7JLT5"/>
<dbReference type="OrthoDB" id="10389846at2759"/>
<reference evidence="1" key="1">
    <citation type="submission" date="2021-01" db="UniProtKB">
        <authorList>
            <consortium name="EnsemblMetazoa"/>
        </authorList>
    </citation>
    <scope>IDENTIFICATION</scope>
</reference>
<dbReference type="RefSeq" id="XP_022653658.1">
    <property type="nucleotide sequence ID" value="XM_022797923.1"/>
</dbReference>